<keyword evidence="6" id="KW-1185">Reference proteome</keyword>
<organism evidence="5 6">
    <name type="scientific">Nocardioides marmoribigeumensis</name>
    <dbReference type="NCBI Taxonomy" id="433649"/>
    <lineage>
        <taxon>Bacteria</taxon>
        <taxon>Bacillati</taxon>
        <taxon>Actinomycetota</taxon>
        <taxon>Actinomycetes</taxon>
        <taxon>Propionibacteriales</taxon>
        <taxon>Nocardioidaceae</taxon>
        <taxon>Nocardioides</taxon>
    </lineage>
</organism>
<dbReference type="Pfam" id="PF01593">
    <property type="entry name" value="Amino_oxidase"/>
    <property type="match status" value="1"/>
</dbReference>
<evidence type="ECO:0000313" key="5">
    <source>
        <dbReference type="EMBL" id="MDR7363758.1"/>
    </source>
</evidence>
<dbReference type="Gene3D" id="3.90.660.10">
    <property type="match status" value="1"/>
</dbReference>
<name>A0ABU2BZD5_9ACTN</name>
<dbReference type="EC" id="1.4.3.4" evidence="5"/>
<evidence type="ECO:0000256" key="1">
    <source>
        <dbReference type="ARBA" id="ARBA00001974"/>
    </source>
</evidence>
<dbReference type="Gene3D" id="3.50.50.60">
    <property type="entry name" value="FAD/NAD(P)-binding domain"/>
    <property type="match status" value="1"/>
</dbReference>
<dbReference type="Proteomes" id="UP001183648">
    <property type="component" value="Unassembled WGS sequence"/>
</dbReference>
<comment type="similarity">
    <text evidence="2">Belongs to the flavin monoamine oxidase family.</text>
</comment>
<dbReference type="PRINTS" id="PR00757">
    <property type="entry name" value="AMINEOXDASEF"/>
</dbReference>
<evidence type="ECO:0000256" key="2">
    <source>
        <dbReference type="ARBA" id="ARBA00005995"/>
    </source>
</evidence>
<dbReference type="InterPro" id="IPR006311">
    <property type="entry name" value="TAT_signal"/>
</dbReference>
<dbReference type="PROSITE" id="PS51318">
    <property type="entry name" value="TAT"/>
    <property type="match status" value="1"/>
</dbReference>
<feature type="domain" description="Amine oxidase" evidence="4">
    <location>
        <begin position="65"/>
        <end position="512"/>
    </location>
</feature>
<dbReference type="InterPro" id="IPR050703">
    <property type="entry name" value="Flavin_MAO"/>
</dbReference>
<keyword evidence="3 5" id="KW-0560">Oxidoreductase</keyword>
<evidence type="ECO:0000313" key="6">
    <source>
        <dbReference type="Proteomes" id="UP001183648"/>
    </source>
</evidence>
<dbReference type="GO" id="GO:0097621">
    <property type="term" value="F:monoamine oxidase activity"/>
    <property type="evidence" value="ECO:0007669"/>
    <property type="project" value="UniProtKB-EC"/>
</dbReference>
<dbReference type="PANTHER" id="PTHR43563">
    <property type="entry name" value="AMINE OXIDASE"/>
    <property type="match status" value="1"/>
</dbReference>
<dbReference type="SUPFAM" id="SSF51905">
    <property type="entry name" value="FAD/NAD(P)-binding domain"/>
    <property type="match status" value="1"/>
</dbReference>
<dbReference type="PANTHER" id="PTHR43563:SF1">
    <property type="entry name" value="AMINE OXIDASE [FLAVIN-CONTAINING] B"/>
    <property type="match status" value="1"/>
</dbReference>
<dbReference type="InterPro" id="IPR036188">
    <property type="entry name" value="FAD/NAD-bd_sf"/>
</dbReference>
<dbReference type="Gene3D" id="1.10.405.10">
    <property type="entry name" value="Guanine Nucleotide Dissociation Inhibitor, domain 1"/>
    <property type="match status" value="1"/>
</dbReference>
<protein>
    <submittedName>
        <fullName evidence="5">Monoamine oxidase</fullName>
        <ecNumber evidence="5">1.4.3.4</ecNumber>
    </submittedName>
</protein>
<comment type="caution">
    <text evidence="5">The sequence shown here is derived from an EMBL/GenBank/DDBJ whole genome shotgun (WGS) entry which is preliminary data.</text>
</comment>
<dbReference type="InterPro" id="IPR001613">
    <property type="entry name" value="Flavin_amine_oxidase"/>
</dbReference>
<dbReference type="InterPro" id="IPR002937">
    <property type="entry name" value="Amino_oxidase"/>
</dbReference>
<gene>
    <name evidence="5" type="ORF">J2S63_003311</name>
</gene>
<dbReference type="SUPFAM" id="SSF54373">
    <property type="entry name" value="FAD-linked reductases, C-terminal domain"/>
    <property type="match status" value="1"/>
</dbReference>
<evidence type="ECO:0000256" key="3">
    <source>
        <dbReference type="ARBA" id="ARBA00023002"/>
    </source>
</evidence>
<dbReference type="EMBL" id="JAVDYG010000001">
    <property type="protein sequence ID" value="MDR7363758.1"/>
    <property type="molecule type" value="Genomic_DNA"/>
</dbReference>
<proteinExistence type="inferred from homology"/>
<accession>A0ABU2BZD5</accession>
<comment type="cofactor">
    <cofactor evidence="1">
        <name>FAD</name>
        <dbReference type="ChEBI" id="CHEBI:57692"/>
    </cofactor>
</comment>
<dbReference type="RefSeq" id="WP_310304532.1">
    <property type="nucleotide sequence ID" value="NZ_BAAAPS010000005.1"/>
</dbReference>
<sequence>MTEQEPTSGELPTVPALSRRALVGGAGALAATGALTVAGAVEADAATSGGRLPSRVDVVVVGGGLSGLVAARKIRHAGKSVLVVEARDRVGGRLLNHRLSTGHVVEAGGAFVGPTQDHVLRLARQLGVDTFQEYIKGNNVYIDSLGQREEYTGTVPTGDPAIADALKLINDINSYAAEIDVSAPWTHPKAREWDRMTLDEWVRRNVVVPPKPGQMNSQTQKLLLAYLQAAFGNDGLEMSFLFFLWYTACSGNERHVGTFDRNSGTDNAAQDARFVGGSQLLPIRLARILGDRVALNAPVQRIRQTSSYVDVHTSRGVVRAKRVVVAAPPAAVLGIDWFPMMPVKRMAMLQRMPMGTLMKCDAVYETPFWRKAGLSGSGLNTSGAVLTCFDNSPPGADAPGVLLSFVGGSTWRRYGTMTRAKRRAAVLEGFAKIVGDQALKPIEYTEHDWTHERWTYGSPVASMAPGALTTYTDALWRPFRRVHWAGTETSTYWTGYMDGAVRAGERAAVEVLERL</sequence>
<evidence type="ECO:0000259" key="4">
    <source>
        <dbReference type="Pfam" id="PF01593"/>
    </source>
</evidence>
<reference evidence="5 6" key="1">
    <citation type="submission" date="2023-07" db="EMBL/GenBank/DDBJ databases">
        <title>Sequencing the genomes of 1000 actinobacteria strains.</title>
        <authorList>
            <person name="Klenk H.-P."/>
        </authorList>
    </citation>
    <scope>NUCLEOTIDE SEQUENCE [LARGE SCALE GENOMIC DNA]</scope>
    <source>
        <strain evidence="5 6">DSM 19426</strain>
    </source>
</reference>